<evidence type="ECO:0000313" key="2">
    <source>
        <dbReference type="EMBL" id="MBB6430560.1"/>
    </source>
</evidence>
<proteinExistence type="predicted"/>
<feature type="domain" description="NAD-dependent epimerase/dehydratase" evidence="1">
    <location>
        <begin position="3"/>
        <end position="239"/>
    </location>
</feature>
<keyword evidence="3" id="KW-1185">Reference proteome</keyword>
<dbReference type="PANTHER" id="PTHR43245">
    <property type="entry name" value="BIFUNCTIONAL POLYMYXIN RESISTANCE PROTEIN ARNA"/>
    <property type="match status" value="1"/>
</dbReference>
<sequence length="320" mass="34895">MKVLVLGGAGYVGSAVVREMLNHGHEVTCFDMMMFGAESMMPWLGRPDFKLVKGDIRNAEEVDAATAGHNAVILLASIVGEPACNRDPDNTRATNVGGAENALAAAKKHGVKHFIFASTCSNYGVADTDVPVAEDGRLNPISVYSETKVETEQLTLAAASDTLIPTVLRLSTAFGVSARMRFDLLVSDFTLAGHKDGKVVIFGEQFWRPFVHINDIAKCMRMVLAAPREAVDGEVFNVGANHNNTQKQTLGESVAKHLPGTEIEFVTKNEDPRSYRVEFAKVKDKIGFEPDWDIDAGIIEVRDCLQNGVWPDPTDGRYKN</sequence>
<reference evidence="2 3" key="1">
    <citation type="submission" date="2020-08" db="EMBL/GenBank/DDBJ databases">
        <title>Genomic Encyclopedia of Type Strains, Phase IV (KMG-IV): sequencing the most valuable type-strain genomes for metagenomic binning, comparative biology and taxonomic classification.</title>
        <authorList>
            <person name="Goeker M."/>
        </authorList>
    </citation>
    <scope>NUCLEOTIDE SEQUENCE [LARGE SCALE GENOMIC DNA]</scope>
    <source>
        <strain evidence="2 3">DSM 103725</strain>
    </source>
</reference>
<dbReference type="InterPro" id="IPR001509">
    <property type="entry name" value="Epimerase_deHydtase"/>
</dbReference>
<name>A0A7X0LKL4_9BACT</name>
<accession>A0A7X0LKL4</accession>
<dbReference type="InterPro" id="IPR036291">
    <property type="entry name" value="NAD(P)-bd_dom_sf"/>
</dbReference>
<evidence type="ECO:0000259" key="1">
    <source>
        <dbReference type="Pfam" id="PF01370"/>
    </source>
</evidence>
<protein>
    <submittedName>
        <fullName evidence="2">Nucleoside-diphosphate-sugar epimerase</fullName>
    </submittedName>
</protein>
<gene>
    <name evidence="2" type="ORF">HNQ40_002366</name>
</gene>
<dbReference type="RefSeq" id="WP_184678067.1">
    <property type="nucleotide sequence ID" value="NZ_JACHGY010000001.1"/>
</dbReference>
<dbReference type="SUPFAM" id="SSF51735">
    <property type="entry name" value="NAD(P)-binding Rossmann-fold domains"/>
    <property type="match status" value="1"/>
</dbReference>
<dbReference type="PANTHER" id="PTHR43245:SF23">
    <property type="entry name" value="NAD(P)-BINDING DOMAIN-CONTAINING PROTEIN"/>
    <property type="match status" value="1"/>
</dbReference>
<dbReference type="Gene3D" id="3.40.50.720">
    <property type="entry name" value="NAD(P)-binding Rossmann-like Domain"/>
    <property type="match status" value="1"/>
</dbReference>
<dbReference type="EMBL" id="JACHGY010000001">
    <property type="protein sequence ID" value="MBB6430560.1"/>
    <property type="molecule type" value="Genomic_DNA"/>
</dbReference>
<dbReference type="CDD" id="cd08946">
    <property type="entry name" value="SDR_e"/>
    <property type="match status" value="1"/>
</dbReference>
<dbReference type="Pfam" id="PF01370">
    <property type="entry name" value="Epimerase"/>
    <property type="match status" value="1"/>
</dbReference>
<evidence type="ECO:0000313" key="3">
    <source>
        <dbReference type="Proteomes" id="UP000541810"/>
    </source>
</evidence>
<dbReference type="InterPro" id="IPR050177">
    <property type="entry name" value="Lipid_A_modif_metabolic_enz"/>
</dbReference>
<comment type="caution">
    <text evidence="2">The sequence shown here is derived from an EMBL/GenBank/DDBJ whole genome shotgun (WGS) entry which is preliminary data.</text>
</comment>
<organism evidence="2 3">
    <name type="scientific">Algisphaera agarilytica</name>
    <dbReference type="NCBI Taxonomy" id="1385975"/>
    <lineage>
        <taxon>Bacteria</taxon>
        <taxon>Pseudomonadati</taxon>
        <taxon>Planctomycetota</taxon>
        <taxon>Phycisphaerae</taxon>
        <taxon>Phycisphaerales</taxon>
        <taxon>Phycisphaeraceae</taxon>
        <taxon>Algisphaera</taxon>
    </lineage>
</organism>
<dbReference type="AlphaFoldDB" id="A0A7X0LKL4"/>
<dbReference type="Proteomes" id="UP000541810">
    <property type="component" value="Unassembled WGS sequence"/>
</dbReference>